<sequence length="96" mass="10808">MNVQPAMLTALQRLVDKCHSVFDGSNVPPTDDVVSIIRGMIDKIGPDDVALTDDVRFSDEMNADGSQNPPIITYKTIYECGNFTRNPYLYIYQHKI</sequence>
<accession>A0A368SGR2</accession>
<gene>
    <name evidence="1" type="ORF">SETIT_9G152300v2</name>
</gene>
<organism evidence="1">
    <name type="scientific">Setaria italica</name>
    <name type="common">Foxtail millet</name>
    <name type="synonym">Panicum italicum</name>
    <dbReference type="NCBI Taxonomy" id="4555"/>
    <lineage>
        <taxon>Eukaryota</taxon>
        <taxon>Viridiplantae</taxon>
        <taxon>Streptophyta</taxon>
        <taxon>Embryophyta</taxon>
        <taxon>Tracheophyta</taxon>
        <taxon>Spermatophyta</taxon>
        <taxon>Magnoliopsida</taxon>
        <taxon>Liliopsida</taxon>
        <taxon>Poales</taxon>
        <taxon>Poaceae</taxon>
        <taxon>PACMAD clade</taxon>
        <taxon>Panicoideae</taxon>
        <taxon>Panicodae</taxon>
        <taxon>Paniceae</taxon>
        <taxon>Cenchrinae</taxon>
        <taxon>Setaria</taxon>
    </lineage>
</organism>
<dbReference type="AlphaFoldDB" id="A0A368SGR2"/>
<reference evidence="1" key="1">
    <citation type="journal article" date="2012" name="Nat. Biotechnol.">
        <title>Reference genome sequence of the model plant Setaria.</title>
        <authorList>
            <person name="Bennetzen J.L."/>
            <person name="Schmutz J."/>
            <person name="Wang H."/>
            <person name="Percifield R."/>
            <person name="Hawkins J."/>
            <person name="Pontaroli A.C."/>
            <person name="Estep M."/>
            <person name="Feng L."/>
            <person name="Vaughn J.N."/>
            <person name="Grimwood J."/>
            <person name="Jenkins J."/>
            <person name="Barry K."/>
            <person name="Lindquist E."/>
            <person name="Hellsten U."/>
            <person name="Deshpande S."/>
            <person name="Wang X."/>
            <person name="Wu X."/>
            <person name="Mitros T."/>
            <person name="Triplett J."/>
            <person name="Yang X."/>
            <person name="Ye C.Y."/>
            <person name="Mauro-Herrera M."/>
            <person name="Wang L."/>
            <person name="Li P."/>
            <person name="Sharma M."/>
            <person name="Sharma R."/>
            <person name="Ronald P.C."/>
            <person name="Panaud O."/>
            <person name="Kellogg E.A."/>
            <person name="Brutnell T.P."/>
            <person name="Doust A.N."/>
            <person name="Tuskan G.A."/>
            <person name="Rokhsar D."/>
            <person name="Devos K.M."/>
        </authorList>
    </citation>
    <scope>NUCLEOTIDE SEQUENCE [LARGE SCALE GENOMIC DNA]</scope>
    <source>
        <strain evidence="1">Yugu1</strain>
    </source>
</reference>
<protein>
    <submittedName>
        <fullName evidence="1">Uncharacterized protein</fullName>
    </submittedName>
</protein>
<dbReference type="KEGG" id="sita:105913594"/>
<proteinExistence type="predicted"/>
<name>A0A368SGR2_SETIT</name>
<reference evidence="1" key="2">
    <citation type="submission" date="2015-07" db="EMBL/GenBank/DDBJ databases">
        <authorList>
            <person name="Noorani M."/>
        </authorList>
    </citation>
    <scope>NUCLEOTIDE SEQUENCE</scope>
    <source>
        <strain evidence="1">Yugu1</strain>
    </source>
</reference>
<dbReference type="EMBL" id="CM003536">
    <property type="protein sequence ID" value="RCV41629.1"/>
    <property type="molecule type" value="Genomic_DNA"/>
</dbReference>
<evidence type="ECO:0000313" key="1">
    <source>
        <dbReference type="EMBL" id="RCV41629.1"/>
    </source>
</evidence>